<dbReference type="GO" id="GO:0004857">
    <property type="term" value="F:enzyme inhibitor activity"/>
    <property type="evidence" value="ECO:0007669"/>
    <property type="project" value="InterPro"/>
</dbReference>
<comment type="caution">
    <text evidence="6">The sequence shown here is derived from an EMBL/GenBank/DDBJ whole genome shotgun (WGS) entry which is preliminary data.</text>
</comment>
<evidence type="ECO:0000256" key="3">
    <source>
        <dbReference type="ARBA" id="ARBA00038471"/>
    </source>
</evidence>
<dbReference type="AlphaFoldDB" id="A0AAV7EVU4"/>
<proteinExistence type="inferred from homology"/>
<evidence type="ECO:0000259" key="5">
    <source>
        <dbReference type="SMART" id="SM00856"/>
    </source>
</evidence>
<keyword evidence="4" id="KW-0472">Membrane</keyword>
<evidence type="ECO:0000256" key="2">
    <source>
        <dbReference type="ARBA" id="ARBA00023157"/>
    </source>
</evidence>
<evidence type="ECO:0000256" key="1">
    <source>
        <dbReference type="ARBA" id="ARBA00022729"/>
    </source>
</evidence>
<dbReference type="SMART" id="SM00856">
    <property type="entry name" value="PMEI"/>
    <property type="match status" value="1"/>
</dbReference>
<dbReference type="NCBIfam" id="TIGR01614">
    <property type="entry name" value="PME_inhib"/>
    <property type="match status" value="1"/>
</dbReference>
<comment type="similarity">
    <text evidence="3">Belongs to the PMEI family.</text>
</comment>
<dbReference type="FunFam" id="1.20.140.40:FF:000002">
    <property type="entry name" value="Putative invertase inhibitor"/>
    <property type="match status" value="1"/>
</dbReference>
<dbReference type="InterPro" id="IPR035513">
    <property type="entry name" value="Invertase/methylesterase_inhib"/>
</dbReference>
<dbReference type="InterPro" id="IPR034088">
    <property type="entry name" value="Pla_a_1-like"/>
</dbReference>
<evidence type="ECO:0000313" key="6">
    <source>
        <dbReference type="EMBL" id="KAG9453005.1"/>
    </source>
</evidence>
<evidence type="ECO:0000313" key="7">
    <source>
        <dbReference type="Proteomes" id="UP000825729"/>
    </source>
</evidence>
<gene>
    <name evidence="6" type="ORF">H6P81_005909</name>
</gene>
<dbReference type="Gene3D" id="1.20.140.40">
    <property type="entry name" value="Invertase/pectin methylesterase inhibitor family protein"/>
    <property type="match status" value="1"/>
</dbReference>
<dbReference type="SUPFAM" id="SSF101148">
    <property type="entry name" value="Plant invertase/pectin methylesterase inhibitor"/>
    <property type="match status" value="1"/>
</dbReference>
<dbReference type="PANTHER" id="PTHR35357">
    <property type="entry name" value="OS02G0537100 PROTEIN"/>
    <property type="match status" value="1"/>
</dbReference>
<name>A0AAV7EVU4_ARIFI</name>
<dbReference type="EMBL" id="JAINDJ010000003">
    <property type="protein sequence ID" value="KAG9453005.1"/>
    <property type="molecule type" value="Genomic_DNA"/>
</dbReference>
<keyword evidence="7" id="KW-1185">Reference proteome</keyword>
<keyword evidence="1" id="KW-0732">Signal</keyword>
<feature type="domain" description="Pectinesterase inhibitor" evidence="5">
    <location>
        <begin position="37"/>
        <end position="188"/>
    </location>
</feature>
<dbReference type="Proteomes" id="UP000825729">
    <property type="component" value="Unassembled WGS sequence"/>
</dbReference>
<dbReference type="GO" id="GO:0005576">
    <property type="term" value="C:extracellular region"/>
    <property type="evidence" value="ECO:0007669"/>
    <property type="project" value="UniProtKB-ARBA"/>
</dbReference>
<keyword evidence="2" id="KW-1015">Disulfide bond</keyword>
<protein>
    <recommendedName>
        <fullName evidence="5">Pectinesterase inhibitor domain-containing protein</fullName>
    </recommendedName>
</protein>
<reference evidence="6 7" key="1">
    <citation type="submission" date="2021-07" db="EMBL/GenBank/DDBJ databases">
        <title>The Aristolochia fimbriata genome: insights into angiosperm evolution, floral development and chemical biosynthesis.</title>
        <authorList>
            <person name="Jiao Y."/>
        </authorList>
    </citation>
    <scope>NUCLEOTIDE SEQUENCE [LARGE SCALE GENOMIC DNA]</scope>
    <source>
        <strain evidence="6">IBCAS-2021</strain>
        <tissue evidence="6">Leaf</tissue>
    </source>
</reference>
<dbReference type="Pfam" id="PF04043">
    <property type="entry name" value="PMEI"/>
    <property type="match status" value="1"/>
</dbReference>
<dbReference type="CDD" id="cd15795">
    <property type="entry name" value="PMEI-Pla_a_1_like"/>
    <property type="match status" value="1"/>
</dbReference>
<evidence type="ECO:0000256" key="4">
    <source>
        <dbReference type="SAM" id="Phobius"/>
    </source>
</evidence>
<dbReference type="PANTHER" id="PTHR35357:SF8">
    <property type="entry name" value="OS01G0111000 PROTEIN"/>
    <property type="match status" value="1"/>
</dbReference>
<organism evidence="6 7">
    <name type="scientific">Aristolochia fimbriata</name>
    <name type="common">White veined hardy Dutchman's pipe vine</name>
    <dbReference type="NCBI Taxonomy" id="158543"/>
    <lineage>
        <taxon>Eukaryota</taxon>
        <taxon>Viridiplantae</taxon>
        <taxon>Streptophyta</taxon>
        <taxon>Embryophyta</taxon>
        <taxon>Tracheophyta</taxon>
        <taxon>Spermatophyta</taxon>
        <taxon>Magnoliopsida</taxon>
        <taxon>Magnoliidae</taxon>
        <taxon>Piperales</taxon>
        <taxon>Aristolochiaceae</taxon>
        <taxon>Aristolochia</taxon>
    </lineage>
</organism>
<sequence length="195" mass="21248">MKVSAALIMSSLVVHQAIFFVLFFCINQAIPSEAARSNGGLVAKTCKKIAADDPAVDYAFCLTSLQSGKHSNTADLRGLGIIASNLARINATRSRRKAQNLKKKATDLYDKTRLADCEELFQLAVSSLRDSTRAFRGERYDDANINLSAAMTDAETCDDGFAEMEGHVSPLTKETRNLKGLCAVGLGITWLLTRR</sequence>
<keyword evidence="4" id="KW-0812">Transmembrane</keyword>
<accession>A0AAV7EVU4</accession>
<dbReference type="InterPro" id="IPR006501">
    <property type="entry name" value="Pectinesterase_inhib_dom"/>
</dbReference>
<keyword evidence="4" id="KW-1133">Transmembrane helix</keyword>
<feature type="transmembrane region" description="Helical" evidence="4">
    <location>
        <begin position="6"/>
        <end position="26"/>
    </location>
</feature>